<evidence type="ECO:0000313" key="3">
    <source>
        <dbReference type="Proteomes" id="UP000326837"/>
    </source>
</evidence>
<keyword evidence="1" id="KW-0732">Signal</keyword>
<dbReference type="KEGG" id="lpav:PLANPX_5493"/>
<evidence type="ECO:0000256" key="1">
    <source>
        <dbReference type="SAM" id="SignalP"/>
    </source>
</evidence>
<proteinExistence type="predicted"/>
<name>A0A5K7XKZ4_9BACT</name>
<feature type="chain" id="PRO_5024817482" description="PEP-CTERM protein-sorting domain-containing protein" evidence="1">
    <location>
        <begin position="27"/>
        <end position="1494"/>
    </location>
</feature>
<protein>
    <recommendedName>
        <fullName evidence="4">PEP-CTERM protein-sorting domain-containing protein</fullName>
    </recommendedName>
</protein>
<feature type="signal peptide" evidence="1">
    <location>
        <begin position="1"/>
        <end position="26"/>
    </location>
</feature>
<dbReference type="EMBL" id="AP021861">
    <property type="protein sequence ID" value="BBO35881.1"/>
    <property type="molecule type" value="Genomic_DNA"/>
</dbReference>
<evidence type="ECO:0008006" key="4">
    <source>
        <dbReference type="Google" id="ProtNLM"/>
    </source>
</evidence>
<organism evidence="2 3">
    <name type="scientific">Lacipirellula parvula</name>
    <dbReference type="NCBI Taxonomy" id="2650471"/>
    <lineage>
        <taxon>Bacteria</taxon>
        <taxon>Pseudomonadati</taxon>
        <taxon>Planctomycetota</taxon>
        <taxon>Planctomycetia</taxon>
        <taxon>Pirellulales</taxon>
        <taxon>Lacipirellulaceae</taxon>
        <taxon>Lacipirellula</taxon>
    </lineage>
</organism>
<keyword evidence="3" id="KW-1185">Reference proteome</keyword>
<evidence type="ECO:0000313" key="2">
    <source>
        <dbReference type="EMBL" id="BBO35881.1"/>
    </source>
</evidence>
<dbReference type="Proteomes" id="UP000326837">
    <property type="component" value="Chromosome"/>
</dbReference>
<accession>A0A5K7XKZ4</accession>
<gene>
    <name evidence="2" type="ORF">PLANPX_5493</name>
</gene>
<reference evidence="3" key="1">
    <citation type="submission" date="2019-10" db="EMBL/GenBank/DDBJ databases">
        <title>Lacipirellula parvula gen. nov., sp. nov., representing a lineage of planctomycetes widespread in freshwater anoxic habitats, and description of the family Lacipirellulaceae.</title>
        <authorList>
            <person name="Dedysh S.N."/>
            <person name="Kulichevskaya I.S."/>
            <person name="Beletsky A.V."/>
            <person name="Rakitin A.L."/>
            <person name="Mardanov A.V."/>
            <person name="Ivanova A.A."/>
            <person name="Saltykova V.X."/>
            <person name="Rijpstra W.I.C."/>
            <person name="Sinninghe Damste J.S."/>
            <person name="Ravin N.V."/>
        </authorList>
    </citation>
    <scope>NUCLEOTIDE SEQUENCE [LARGE SCALE GENOMIC DNA]</scope>
    <source>
        <strain evidence="3">PX69</strain>
    </source>
</reference>
<sequence>MRHAIRSIQPALILSAAWLSFSAASAQTVINVPPAFAPSTIGAGTTLNLLDGGTIYNLSAESGAAVNVLGGAATSISGRAGSNITMSAGQVETLWFEGQGEVSGGGIQTHYSASGATTTISGGAMGTIGTHAAASLNILGVDFAVNGVPLSGLIAPGDSILVNLADGDQLTGILANGTPLGHYQDLRAGESVISNGTLRLTRSAAPPTPVPGVIDVSTISTLPFVSAGQTLRLQNGAQLPKRFRAGPGSTVEINGGSTDNGMYAMGASVVVDGGEIGHGFRAFDGTTVTLKSGRINDSQYLRGSTLNVQGGDFYGWLREGSTLNVTGGLVSGASIDDDVTATISGGQINQISGDKESTVNIFGGEINSAHLQGAVHLYGGRIDDDPFRVRVGGKLFIHATEFRLNGVPIAGLQNVGDSQVIPVPAGSVLSGVYSNGAPFVFSGDRGEIDAPISLIQSAPHGPLPTSYTVNNAESPDGIHDGQTLTLQTGGALPAHFTVGQGGHLVVQAGTVGRNLEVIDATFDMLGGAASTTHAYRGATVNIGGTAEFGGVTAYNGSIVNIGGAARRGTFDAKPGAIVNVSGGQLLGSFYADGAQVNISGGAFESYSNPDPSTATNGSVIKVSGGSQTGLRLYQGAKLQATGGSIDRVEAHSTTEVLVDGGAIGDLAVTPGASAVVETGIVGNSGMWNGGKIVFHGGALGDIHQWQLGEIELHGVDFQIDGVAIPGLNAVGDSVLFNYVPGTDFTALLSDGTPIAMMDEQTQGLLTGGVVRLIRSAAPTYAPLVDVSGSNAPFGAAPSQTVRVHAGGKLGPNFTAGPGSIVEIQAGTVGDNFEADRSDVLISGGVVGEKMDVFKDAVVDVAGGSVGRYWEVHPHGELQLSGGLLGPQGTLRGGTLNVSGGSVSGDVDALDQSVVNVSSGEIGNGLELLGGSQANVTGGLIGANFRVGASSTAHISGGQVRELELQSTGRGEFTGGVVDLMQAESGSTANIRGGAFGDGFDVSTGAQASLFGANFEINGVAVPGLAQPGDQVTLTVAANEIFTGTLSDGTPFAFDSRESDRPRTVTLKWTQPAAAASVVEVDSALAPLGVRAGQQLNLRAGGKLADSFNVGRGAEFNIHGGVVGKNLEAFAATVNIHGGQVGADFDAFAGTTVNVDGGSIGANFDVYSGAQLNFRGGYAFDVDALGAAIAVEGGKIRDLSLSGANQVNWRGGVVDAFSFFSTTGSSLGVFGGDFKLNGNPIGGLANVGDSVAFNPTQSDVLTGVLADGTPLVFRSLQSGVPTGLIRLKRAAVPTPNLPAFQQVVDANAPFAIGAGQTLQLAGAGVLKQGFIAGPGSELRIDGGLVETDMKAFDADIRVTGGVVKGNVQFFGNVDANILGGTFEGTAPLMMAGSDVTLFGTQFFLNNVPISGLNAPGSSLILSQRAGQMLKAILADGSTLQWRLQPFTAGGRGGPTTGIAAGATLRIQMIPEPAAIQMLAASLALSACYARRRWSR</sequence>